<reference evidence="1" key="1">
    <citation type="submission" date="2021-06" db="EMBL/GenBank/DDBJ databases">
        <authorList>
            <person name="Kallberg Y."/>
            <person name="Tangrot J."/>
            <person name="Rosling A."/>
        </authorList>
    </citation>
    <scope>NUCLEOTIDE SEQUENCE</scope>
    <source>
        <strain evidence="1">FL966</strain>
    </source>
</reference>
<dbReference type="AlphaFoldDB" id="A0A9N9I208"/>
<evidence type="ECO:0000313" key="2">
    <source>
        <dbReference type="Proteomes" id="UP000789759"/>
    </source>
</evidence>
<feature type="non-terminal residue" evidence="1">
    <location>
        <position position="1"/>
    </location>
</feature>
<keyword evidence="2" id="KW-1185">Reference proteome</keyword>
<organism evidence="1 2">
    <name type="scientific">Cetraspora pellucida</name>
    <dbReference type="NCBI Taxonomy" id="1433469"/>
    <lineage>
        <taxon>Eukaryota</taxon>
        <taxon>Fungi</taxon>
        <taxon>Fungi incertae sedis</taxon>
        <taxon>Mucoromycota</taxon>
        <taxon>Glomeromycotina</taxon>
        <taxon>Glomeromycetes</taxon>
        <taxon>Diversisporales</taxon>
        <taxon>Gigasporaceae</taxon>
        <taxon>Cetraspora</taxon>
    </lineage>
</organism>
<dbReference type="OrthoDB" id="2444054at2759"/>
<dbReference type="EMBL" id="CAJVQA010012483">
    <property type="protein sequence ID" value="CAG8717012.1"/>
    <property type="molecule type" value="Genomic_DNA"/>
</dbReference>
<sequence>KYIEQFAYNGTLKILLDIKMNIASIDLQHNLFNKHPNKVNKSDEIRAKIKNNIH</sequence>
<accession>A0A9N9I208</accession>
<name>A0A9N9I208_9GLOM</name>
<gene>
    <name evidence="1" type="ORF">CPELLU_LOCUS12667</name>
</gene>
<proteinExistence type="predicted"/>
<comment type="caution">
    <text evidence="1">The sequence shown here is derived from an EMBL/GenBank/DDBJ whole genome shotgun (WGS) entry which is preliminary data.</text>
</comment>
<evidence type="ECO:0000313" key="1">
    <source>
        <dbReference type="EMBL" id="CAG8717012.1"/>
    </source>
</evidence>
<protein>
    <submittedName>
        <fullName evidence="1">19161_t:CDS:1</fullName>
    </submittedName>
</protein>
<dbReference type="Proteomes" id="UP000789759">
    <property type="component" value="Unassembled WGS sequence"/>
</dbReference>